<dbReference type="GO" id="GO:0004674">
    <property type="term" value="F:protein serine/threonine kinase activity"/>
    <property type="evidence" value="ECO:0007669"/>
    <property type="project" value="UniProtKB-KW"/>
</dbReference>
<dbReference type="RefSeq" id="WP_147259798.1">
    <property type="nucleotide sequence ID" value="NZ_VIWU01000001.1"/>
</dbReference>
<dbReference type="Gene3D" id="3.30.200.20">
    <property type="entry name" value="Phosphorylase Kinase, domain 1"/>
    <property type="match status" value="1"/>
</dbReference>
<dbReference type="OrthoDB" id="9762169at2"/>
<feature type="domain" description="Protein kinase" evidence="7">
    <location>
        <begin position="15"/>
        <end position="266"/>
    </location>
</feature>
<dbReference type="Pfam" id="PF00069">
    <property type="entry name" value="Pkinase"/>
    <property type="match status" value="1"/>
</dbReference>
<keyword evidence="9" id="KW-1185">Reference proteome</keyword>
<evidence type="ECO:0000256" key="6">
    <source>
        <dbReference type="ARBA" id="ARBA00022840"/>
    </source>
</evidence>
<dbReference type="CDD" id="cd14014">
    <property type="entry name" value="STKc_PknB_like"/>
    <property type="match status" value="1"/>
</dbReference>
<dbReference type="InterPro" id="IPR011009">
    <property type="entry name" value="Kinase-like_dom_sf"/>
</dbReference>
<gene>
    <name evidence="8" type="ORF">FHX44_117206</name>
</gene>
<keyword evidence="6" id="KW-0067">ATP-binding</keyword>
<evidence type="ECO:0000256" key="5">
    <source>
        <dbReference type="ARBA" id="ARBA00022777"/>
    </source>
</evidence>
<dbReference type="PROSITE" id="PS50011">
    <property type="entry name" value="PROTEIN_KINASE_DOM"/>
    <property type="match status" value="1"/>
</dbReference>
<sequence>MGGTVERGDLIAGQYRLDAEIGSGGTGEVWRATEEGSKAAVALSRVRLSHLATGDRERARERLRADAAMASLLDHPNIASVRGLVEHDGEPWLVTTYVSAPNLTELTAAGPLAPGRAAEIGAQVAAALAYAHSPALRVVHGAVTPLSVLVGRGDRVTLTGFGISVAQDHGPSGPAAAYVAPEVANGLEPGPQADVFSLGAALYAVVEGRSPWGEGDPGQVRTAAMKGVVDPPRRAGALGPVLMRMLESRPRERPGAAEAARMLGEVARTEPTDGRGERTGRRRWPWIAAAAAAAVVVALGSVVWLRPVPAGVDAAAAGPALGDPATADPCSLLRPEPLDRFGQTLLEADAGNFDRCDVTIDSAQDRFTVQVQLIQSGPALPEGVPEERDGVVIVRGAPVNGECVRTLRLSDGHDVRVLARPVRGALPDPCAVADVATDTALAVIAAGPVPRRSAPFDPASLAMVDACGLLDTATVATVPGLETAEADPGVAGWDCDWENVTTGASIEVSYDRNRGGISRNAGNRMKIEGRDAAARRDEDGAGCDVTVMHRPYTDKRGYPAAELLIVKVDLAAPAPGAPPVADPCPRGIAIATVAVKRMSAAP</sequence>
<evidence type="ECO:0000256" key="3">
    <source>
        <dbReference type="ARBA" id="ARBA00022679"/>
    </source>
</evidence>
<keyword evidence="2 8" id="KW-0723">Serine/threonine-protein kinase</keyword>
<proteinExistence type="predicted"/>
<dbReference type="EC" id="2.7.11.1" evidence="1"/>
<comment type="caution">
    <text evidence="8">The sequence shown here is derived from an EMBL/GenBank/DDBJ whole genome shotgun (WGS) entry which is preliminary data.</text>
</comment>
<dbReference type="GO" id="GO:0005524">
    <property type="term" value="F:ATP binding"/>
    <property type="evidence" value="ECO:0007669"/>
    <property type="project" value="UniProtKB-KW"/>
</dbReference>
<dbReference type="PANTHER" id="PTHR43289">
    <property type="entry name" value="MITOGEN-ACTIVATED PROTEIN KINASE KINASE KINASE 20-RELATED"/>
    <property type="match status" value="1"/>
</dbReference>
<dbReference type="InterPro" id="IPR000719">
    <property type="entry name" value="Prot_kinase_dom"/>
</dbReference>
<evidence type="ECO:0000313" key="8">
    <source>
        <dbReference type="EMBL" id="TWF81263.1"/>
    </source>
</evidence>
<dbReference type="EMBL" id="VIWU01000001">
    <property type="protein sequence ID" value="TWF81263.1"/>
    <property type="molecule type" value="Genomic_DNA"/>
</dbReference>
<accession>A0A561T2C6</accession>
<organism evidence="8 9">
    <name type="scientific">Pseudonocardia hierapolitana</name>
    <dbReference type="NCBI Taxonomy" id="1128676"/>
    <lineage>
        <taxon>Bacteria</taxon>
        <taxon>Bacillati</taxon>
        <taxon>Actinomycetota</taxon>
        <taxon>Actinomycetes</taxon>
        <taxon>Pseudonocardiales</taxon>
        <taxon>Pseudonocardiaceae</taxon>
        <taxon>Pseudonocardia</taxon>
    </lineage>
</organism>
<reference evidence="8 9" key="1">
    <citation type="submission" date="2019-06" db="EMBL/GenBank/DDBJ databases">
        <title>Sequencing the genomes of 1000 actinobacteria strains.</title>
        <authorList>
            <person name="Klenk H.-P."/>
        </authorList>
    </citation>
    <scope>NUCLEOTIDE SEQUENCE [LARGE SCALE GENOMIC DNA]</scope>
    <source>
        <strain evidence="8 9">DSM 45671</strain>
    </source>
</reference>
<evidence type="ECO:0000256" key="2">
    <source>
        <dbReference type="ARBA" id="ARBA00022527"/>
    </source>
</evidence>
<protein>
    <recommendedName>
        <fullName evidence="1">non-specific serine/threonine protein kinase</fullName>
        <ecNumber evidence="1">2.7.11.1</ecNumber>
    </recommendedName>
</protein>
<keyword evidence="4" id="KW-0547">Nucleotide-binding</keyword>
<dbReference type="Gene3D" id="1.10.510.10">
    <property type="entry name" value="Transferase(Phosphotransferase) domain 1"/>
    <property type="match status" value="1"/>
</dbReference>
<dbReference type="SUPFAM" id="SSF56112">
    <property type="entry name" value="Protein kinase-like (PK-like)"/>
    <property type="match status" value="1"/>
</dbReference>
<keyword evidence="3" id="KW-0808">Transferase</keyword>
<keyword evidence="5 8" id="KW-0418">Kinase</keyword>
<evidence type="ECO:0000256" key="4">
    <source>
        <dbReference type="ARBA" id="ARBA00022741"/>
    </source>
</evidence>
<name>A0A561T2C6_9PSEU</name>
<dbReference type="Proteomes" id="UP000321261">
    <property type="component" value="Unassembled WGS sequence"/>
</dbReference>
<dbReference type="AlphaFoldDB" id="A0A561T2C6"/>
<dbReference type="PANTHER" id="PTHR43289:SF6">
    <property type="entry name" value="SERINE_THREONINE-PROTEIN KINASE NEKL-3"/>
    <property type="match status" value="1"/>
</dbReference>
<evidence type="ECO:0000259" key="7">
    <source>
        <dbReference type="PROSITE" id="PS50011"/>
    </source>
</evidence>
<evidence type="ECO:0000313" key="9">
    <source>
        <dbReference type="Proteomes" id="UP000321261"/>
    </source>
</evidence>
<evidence type="ECO:0000256" key="1">
    <source>
        <dbReference type="ARBA" id="ARBA00012513"/>
    </source>
</evidence>